<dbReference type="AlphaFoldDB" id="A0A9P5NJZ5"/>
<feature type="non-terminal residue" evidence="1">
    <location>
        <position position="90"/>
    </location>
</feature>
<sequence>LPAELAPAQEFWSVFDEKQLHVGIRSCLLLWTISGSCMIPREFQLCAIIVTMSGQDSLIDVGTGKGKTLCMILPCLLSPRTISVIFYPLK</sequence>
<protein>
    <submittedName>
        <fullName evidence="1">Uncharacterized protein</fullName>
    </submittedName>
</protein>
<reference evidence="1" key="1">
    <citation type="submission" date="2020-11" db="EMBL/GenBank/DDBJ databases">
        <authorList>
            <consortium name="DOE Joint Genome Institute"/>
            <person name="Ahrendt S."/>
            <person name="Riley R."/>
            <person name="Andreopoulos W."/>
            <person name="LaButti K."/>
            <person name="Pangilinan J."/>
            <person name="Ruiz-duenas F.J."/>
            <person name="Barrasa J.M."/>
            <person name="Sanchez-Garcia M."/>
            <person name="Camarero S."/>
            <person name="Miyauchi S."/>
            <person name="Serrano A."/>
            <person name="Linde D."/>
            <person name="Babiker R."/>
            <person name="Drula E."/>
            <person name="Ayuso-Fernandez I."/>
            <person name="Pacheco R."/>
            <person name="Padilla G."/>
            <person name="Ferreira P."/>
            <person name="Barriuso J."/>
            <person name="Kellner H."/>
            <person name="Castanera R."/>
            <person name="Alfaro M."/>
            <person name="Ramirez L."/>
            <person name="Pisabarro A.G."/>
            <person name="Kuo A."/>
            <person name="Tritt A."/>
            <person name="Lipzen A."/>
            <person name="He G."/>
            <person name="Yan M."/>
            <person name="Ng V."/>
            <person name="Cullen D."/>
            <person name="Martin F."/>
            <person name="Rosso M.-N."/>
            <person name="Henrissat B."/>
            <person name="Hibbett D."/>
            <person name="Martinez A.T."/>
            <person name="Grigoriev I.V."/>
        </authorList>
    </citation>
    <scope>NUCLEOTIDE SEQUENCE</scope>
    <source>
        <strain evidence="1">AH 44721</strain>
    </source>
</reference>
<comment type="caution">
    <text evidence="1">The sequence shown here is derived from an EMBL/GenBank/DDBJ whole genome shotgun (WGS) entry which is preliminary data.</text>
</comment>
<organism evidence="1 2">
    <name type="scientific">Gymnopilus junonius</name>
    <name type="common">Spectacular rustgill mushroom</name>
    <name type="synonym">Gymnopilus spectabilis subsp. junonius</name>
    <dbReference type="NCBI Taxonomy" id="109634"/>
    <lineage>
        <taxon>Eukaryota</taxon>
        <taxon>Fungi</taxon>
        <taxon>Dikarya</taxon>
        <taxon>Basidiomycota</taxon>
        <taxon>Agaricomycotina</taxon>
        <taxon>Agaricomycetes</taxon>
        <taxon>Agaricomycetidae</taxon>
        <taxon>Agaricales</taxon>
        <taxon>Agaricineae</taxon>
        <taxon>Hymenogastraceae</taxon>
        <taxon>Gymnopilus</taxon>
    </lineage>
</organism>
<evidence type="ECO:0000313" key="2">
    <source>
        <dbReference type="Proteomes" id="UP000724874"/>
    </source>
</evidence>
<dbReference type="OrthoDB" id="3208129at2759"/>
<dbReference type="Proteomes" id="UP000724874">
    <property type="component" value="Unassembled WGS sequence"/>
</dbReference>
<gene>
    <name evidence="1" type="ORF">CPB84DRAFT_1625725</name>
</gene>
<name>A0A9P5NJZ5_GYMJU</name>
<accession>A0A9P5NJZ5</accession>
<dbReference type="EMBL" id="JADNYJ010000072">
    <property type="protein sequence ID" value="KAF8891502.1"/>
    <property type="molecule type" value="Genomic_DNA"/>
</dbReference>
<evidence type="ECO:0000313" key="1">
    <source>
        <dbReference type="EMBL" id="KAF8891502.1"/>
    </source>
</evidence>
<dbReference type="Gene3D" id="3.40.50.300">
    <property type="entry name" value="P-loop containing nucleotide triphosphate hydrolases"/>
    <property type="match status" value="1"/>
</dbReference>
<dbReference type="InterPro" id="IPR027417">
    <property type="entry name" value="P-loop_NTPase"/>
</dbReference>
<dbReference type="SUPFAM" id="SSF52540">
    <property type="entry name" value="P-loop containing nucleoside triphosphate hydrolases"/>
    <property type="match status" value="1"/>
</dbReference>
<feature type="non-terminal residue" evidence="1">
    <location>
        <position position="1"/>
    </location>
</feature>
<keyword evidence="2" id="KW-1185">Reference proteome</keyword>
<proteinExistence type="predicted"/>